<gene>
    <name evidence="2" type="ORF">GSOID_T00019070001</name>
</gene>
<name>E4Y661_OIKDI</name>
<dbReference type="AlphaFoldDB" id="E4Y661"/>
<feature type="compositionally biased region" description="Basic and acidic residues" evidence="1">
    <location>
        <begin position="464"/>
        <end position="491"/>
    </location>
</feature>
<reference evidence="2" key="1">
    <citation type="journal article" date="2010" name="Science">
        <title>Plasticity of animal genome architecture unmasked by rapid evolution of a pelagic tunicate.</title>
        <authorList>
            <person name="Denoeud F."/>
            <person name="Henriet S."/>
            <person name="Mungpakdee S."/>
            <person name="Aury J.M."/>
            <person name="Da Silva C."/>
            <person name="Brinkmann H."/>
            <person name="Mikhaleva J."/>
            <person name="Olsen L.C."/>
            <person name="Jubin C."/>
            <person name="Canestro C."/>
            <person name="Bouquet J.M."/>
            <person name="Danks G."/>
            <person name="Poulain J."/>
            <person name="Campsteijn C."/>
            <person name="Adamski M."/>
            <person name="Cross I."/>
            <person name="Yadetie F."/>
            <person name="Muffato M."/>
            <person name="Louis A."/>
            <person name="Butcher S."/>
            <person name="Tsagkogeorga G."/>
            <person name="Konrad A."/>
            <person name="Singh S."/>
            <person name="Jensen M.F."/>
            <person name="Cong E.H."/>
            <person name="Eikeseth-Otteraa H."/>
            <person name="Noel B."/>
            <person name="Anthouard V."/>
            <person name="Porcel B.M."/>
            <person name="Kachouri-Lafond R."/>
            <person name="Nishino A."/>
            <person name="Ugolini M."/>
            <person name="Chourrout P."/>
            <person name="Nishida H."/>
            <person name="Aasland R."/>
            <person name="Huzurbazar S."/>
            <person name="Westhof E."/>
            <person name="Delsuc F."/>
            <person name="Lehrach H."/>
            <person name="Reinhardt R."/>
            <person name="Weissenbach J."/>
            <person name="Roy S.W."/>
            <person name="Artiguenave F."/>
            <person name="Postlethwait J.H."/>
            <person name="Manak J.R."/>
            <person name="Thompson E.M."/>
            <person name="Jaillon O."/>
            <person name="Du Pasquier L."/>
            <person name="Boudinot P."/>
            <person name="Liberles D.A."/>
            <person name="Volff J.N."/>
            <person name="Philippe H."/>
            <person name="Lenhard B."/>
            <person name="Roest Crollius H."/>
            <person name="Wincker P."/>
            <person name="Chourrout D."/>
        </authorList>
    </citation>
    <scope>NUCLEOTIDE SEQUENCE [LARGE SCALE GENOMIC DNA]</scope>
</reference>
<sequence>MRLSGVLDHVGKRLGKAVRKQKQRRSGFGGKLTNLGYTMMDGKFRHDVNYGRGDNVHNNEFPPIRVNRRPYAPMINKTSPATRKRVDYDMPGPLYLHRWLSTAPDMIGAESSQNWRPRDYIEVDPNIFLKTTKYPRDEMMLNPYLRFPIYNRLPLHYRLMIEEEVVRYDNIINNIGSKRPGEEGEWVLWEKKIREDRERGRIYQKDWKYIQKTASKAETEIVLEPDEAPRTLSLDALGFEDVKFEPVRVNKEHIPYEFPRGKSDRRFYHPMKGGRSENIPGRKDNSTEYNYARDSLEELWGGEGVIRGHTFRSRIREYPQGTPEYNVTWWPERRYNHKFTSLLLGEVIQTVTTETCLDQIDECGGFDEYILFTSPAKLMSDLGCRLKQQMLYTLNDPEKLVENLTAASNIYPHLNTEKMADFYLDKFESVMMKNEAISWINMPLYEALKRQLAIDLDLASRPKETPKLQNERTREGSLQKLLRGEELDEKPSPMPRLSFKSEMNMKKIELELNKERFGARYEFENAIDEFGLEAAAEMINSMASELEKFRRGFPELRTKEEIMYANMAAHTKKSKAFC</sequence>
<accession>E4Y661</accession>
<organism evidence="2">
    <name type="scientific">Oikopleura dioica</name>
    <name type="common">Tunicate</name>
    <dbReference type="NCBI Taxonomy" id="34765"/>
    <lineage>
        <taxon>Eukaryota</taxon>
        <taxon>Metazoa</taxon>
        <taxon>Chordata</taxon>
        <taxon>Tunicata</taxon>
        <taxon>Appendicularia</taxon>
        <taxon>Copelata</taxon>
        <taxon>Oikopleuridae</taxon>
        <taxon>Oikopleura</taxon>
    </lineage>
</organism>
<protein>
    <recommendedName>
        <fullName evidence="3">39S ribosomal protein L28, mitochondrial</fullName>
    </recommendedName>
</protein>
<dbReference type="Proteomes" id="UP000011014">
    <property type="component" value="Unassembled WGS sequence"/>
</dbReference>
<feature type="region of interest" description="Disordered" evidence="1">
    <location>
        <begin position="464"/>
        <end position="496"/>
    </location>
</feature>
<proteinExistence type="predicted"/>
<evidence type="ECO:0008006" key="3">
    <source>
        <dbReference type="Google" id="ProtNLM"/>
    </source>
</evidence>
<evidence type="ECO:0000313" key="2">
    <source>
        <dbReference type="EMBL" id="CBY31111.1"/>
    </source>
</evidence>
<evidence type="ECO:0000256" key="1">
    <source>
        <dbReference type="SAM" id="MobiDB-lite"/>
    </source>
</evidence>
<dbReference type="EMBL" id="FN654293">
    <property type="protein sequence ID" value="CBY31111.1"/>
    <property type="molecule type" value="Genomic_DNA"/>
</dbReference>